<evidence type="ECO:0000259" key="2">
    <source>
        <dbReference type="Pfam" id="PF08327"/>
    </source>
</evidence>
<sequence length="157" mass="17877">MHPAMPAEMSHGETTEDLRAIRLDQFIAHPPAKVWRALTEPELLARWLMSNDFKAEVGHRFTFTTTPKKQVGFDGVVYCEVLELVPGELMKISWSDGKRADWTVTWRLAAEGKGTRLFLDHEGFDPDDEVQQLSRRIMGGGWRSSHFRAIAAIVEEL</sequence>
<organism evidence="3 4">
    <name type="scientific">Nonomuraea rosea</name>
    <dbReference type="NCBI Taxonomy" id="638574"/>
    <lineage>
        <taxon>Bacteria</taxon>
        <taxon>Bacillati</taxon>
        <taxon>Actinomycetota</taxon>
        <taxon>Actinomycetes</taxon>
        <taxon>Streptosporangiales</taxon>
        <taxon>Streptosporangiaceae</taxon>
        <taxon>Nonomuraea</taxon>
    </lineage>
</organism>
<protein>
    <submittedName>
        <fullName evidence="3">SRPBCC domain-containing protein</fullName>
    </submittedName>
</protein>
<proteinExistence type="inferred from homology"/>
<evidence type="ECO:0000256" key="1">
    <source>
        <dbReference type="ARBA" id="ARBA00006817"/>
    </source>
</evidence>
<reference evidence="4" key="1">
    <citation type="journal article" date="2019" name="Int. J. Syst. Evol. Microbiol.">
        <title>The Global Catalogue of Microorganisms (GCM) 10K type strain sequencing project: providing services to taxonomists for standard genome sequencing and annotation.</title>
        <authorList>
            <consortium name="The Broad Institute Genomics Platform"/>
            <consortium name="The Broad Institute Genome Sequencing Center for Infectious Disease"/>
            <person name="Wu L."/>
            <person name="Ma J."/>
        </authorList>
    </citation>
    <scope>NUCLEOTIDE SEQUENCE [LARGE SCALE GENOMIC DNA]</scope>
    <source>
        <strain evidence="4">JCM 17326</strain>
    </source>
</reference>
<accession>A0ABP6W784</accession>
<dbReference type="InterPro" id="IPR013538">
    <property type="entry name" value="ASHA1/2-like_C"/>
</dbReference>
<dbReference type="SUPFAM" id="SSF55961">
    <property type="entry name" value="Bet v1-like"/>
    <property type="match status" value="1"/>
</dbReference>
<evidence type="ECO:0000313" key="4">
    <source>
        <dbReference type="Proteomes" id="UP001500630"/>
    </source>
</evidence>
<keyword evidence="4" id="KW-1185">Reference proteome</keyword>
<dbReference type="Pfam" id="PF08327">
    <property type="entry name" value="AHSA1"/>
    <property type="match status" value="1"/>
</dbReference>
<comment type="similarity">
    <text evidence="1">Belongs to the AHA1 family.</text>
</comment>
<dbReference type="EMBL" id="BAABDQ010000005">
    <property type="protein sequence ID" value="GAA3547647.1"/>
    <property type="molecule type" value="Genomic_DNA"/>
</dbReference>
<dbReference type="CDD" id="cd07814">
    <property type="entry name" value="SRPBCC_CalC_Aha1-like"/>
    <property type="match status" value="1"/>
</dbReference>
<dbReference type="InterPro" id="IPR023393">
    <property type="entry name" value="START-like_dom_sf"/>
</dbReference>
<dbReference type="Gene3D" id="3.30.530.20">
    <property type="match status" value="1"/>
</dbReference>
<evidence type="ECO:0000313" key="3">
    <source>
        <dbReference type="EMBL" id="GAA3547647.1"/>
    </source>
</evidence>
<feature type="domain" description="Activator of Hsp90 ATPase homologue 1/2-like C-terminal" evidence="2">
    <location>
        <begin position="29"/>
        <end position="155"/>
    </location>
</feature>
<comment type="caution">
    <text evidence="3">The sequence shown here is derived from an EMBL/GenBank/DDBJ whole genome shotgun (WGS) entry which is preliminary data.</text>
</comment>
<dbReference type="Proteomes" id="UP001500630">
    <property type="component" value="Unassembled WGS sequence"/>
</dbReference>
<name>A0ABP6W784_9ACTN</name>
<gene>
    <name evidence="3" type="ORF">GCM10022419_029870</name>
</gene>